<dbReference type="SUPFAM" id="SSF103481">
    <property type="entry name" value="Multidrug resistance efflux transporter EmrE"/>
    <property type="match status" value="2"/>
</dbReference>
<dbReference type="InterPro" id="IPR000620">
    <property type="entry name" value="EamA_dom"/>
</dbReference>
<dbReference type="PROSITE" id="PS51257">
    <property type="entry name" value="PROKAR_LIPOPROTEIN"/>
    <property type="match status" value="1"/>
</dbReference>
<feature type="transmembrane region" description="Helical" evidence="6">
    <location>
        <begin position="16"/>
        <end position="35"/>
    </location>
</feature>
<sequence>MNNKASERCHAWRPKLWQAILAVVLSAACWGLATVMTKDALSAVPPFLMLTMQLSASIAFLWLAVGVTQQTVQLDKRATRLALSGVLEPGLSYGVGVPGLALTSAASASVIGATETALVTLFAWLLLKERLKLRLLVMIVVAMGGVMLITASAAEGVGRGSAAGNLLVLLGTVFAALYVINSRVLIADVAPLPLAALQQSVGFVFALLLLIGSWLFGLEHLPESIPAWLIFLALASGVVQYALAFWFYLIGLQVLPAGTAAAILTLIPVFGVSGAMVFLGEGLTPPQWLGCTIVIAATAAMTLLVKKEKEEGAAECDMHDRSRGGRQILP</sequence>
<evidence type="ECO:0000256" key="1">
    <source>
        <dbReference type="ARBA" id="ARBA00004651"/>
    </source>
</evidence>
<keyword evidence="3 6" id="KW-0812">Transmembrane</keyword>
<keyword evidence="9" id="KW-1185">Reference proteome</keyword>
<dbReference type="Pfam" id="PF00892">
    <property type="entry name" value="EamA"/>
    <property type="match status" value="2"/>
</dbReference>
<dbReference type="Proteomes" id="UP001549204">
    <property type="component" value="Unassembled WGS sequence"/>
</dbReference>
<feature type="transmembrane region" description="Helical" evidence="6">
    <location>
        <begin position="228"/>
        <end position="249"/>
    </location>
</feature>
<feature type="transmembrane region" description="Helical" evidence="6">
    <location>
        <begin position="47"/>
        <end position="65"/>
    </location>
</feature>
<proteinExistence type="predicted"/>
<keyword evidence="4 6" id="KW-1133">Transmembrane helix</keyword>
<dbReference type="RefSeq" id="WP_354489785.1">
    <property type="nucleotide sequence ID" value="NZ_JBEPMC010000003.1"/>
</dbReference>
<evidence type="ECO:0000256" key="6">
    <source>
        <dbReference type="SAM" id="Phobius"/>
    </source>
</evidence>
<evidence type="ECO:0000256" key="4">
    <source>
        <dbReference type="ARBA" id="ARBA00022989"/>
    </source>
</evidence>
<keyword evidence="2" id="KW-1003">Cell membrane</keyword>
<feature type="transmembrane region" description="Helical" evidence="6">
    <location>
        <begin position="160"/>
        <end position="180"/>
    </location>
</feature>
<feature type="domain" description="EamA" evidence="7">
    <location>
        <begin position="19"/>
        <end position="150"/>
    </location>
</feature>
<accession>A0ABV2GKM4</accession>
<keyword evidence="5 6" id="KW-0472">Membrane</keyword>
<evidence type="ECO:0000256" key="5">
    <source>
        <dbReference type="ARBA" id="ARBA00023136"/>
    </source>
</evidence>
<feature type="transmembrane region" description="Helical" evidence="6">
    <location>
        <begin position="192"/>
        <end position="216"/>
    </location>
</feature>
<evidence type="ECO:0000313" key="8">
    <source>
        <dbReference type="EMBL" id="MET3578798.1"/>
    </source>
</evidence>
<comment type="caution">
    <text evidence="8">The sequence shown here is derived from an EMBL/GenBank/DDBJ whole genome shotgun (WGS) entry which is preliminary data.</text>
</comment>
<dbReference type="Gene3D" id="1.10.3730.20">
    <property type="match status" value="1"/>
</dbReference>
<feature type="transmembrane region" description="Helical" evidence="6">
    <location>
        <begin position="100"/>
        <end position="126"/>
    </location>
</feature>
<evidence type="ECO:0000256" key="2">
    <source>
        <dbReference type="ARBA" id="ARBA00022475"/>
    </source>
</evidence>
<dbReference type="PANTHER" id="PTHR42920:SF5">
    <property type="entry name" value="EAMA DOMAIN-CONTAINING PROTEIN"/>
    <property type="match status" value="1"/>
</dbReference>
<reference evidence="8 9" key="1">
    <citation type="submission" date="2024-06" db="EMBL/GenBank/DDBJ databases">
        <title>Genomic Encyclopedia of Type Strains, Phase IV (KMG-IV): sequencing the most valuable type-strain genomes for metagenomic binning, comparative biology and taxonomic classification.</title>
        <authorList>
            <person name="Goeker M."/>
        </authorList>
    </citation>
    <scope>NUCLEOTIDE SEQUENCE [LARGE SCALE GENOMIC DNA]</scope>
    <source>
        <strain evidence="8 9">DSM 100022</strain>
    </source>
</reference>
<dbReference type="InterPro" id="IPR037185">
    <property type="entry name" value="EmrE-like"/>
</dbReference>
<name>A0ABV2GKM4_9HYPH</name>
<dbReference type="InterPro" id="IPR051258">
    <property type="entry name" value="Diverse_Substrate_Transporter"/>
</dbReference>
<evidence type="ECO:0000313" key="9">
    <source>
        <dbReference type="Proteomes" id="UP001549204"/>
    </source>
</evidence>
<dbReference type="PANTHER" id="PTHR42920">
    <property type="entry name" value="OS03G0707200 PROTEIN-RELATED"/>
    <property type="match status" value="1"/>
</dbReference>
<protein>
    <submittedName>
        <fullName evidence="8">Drug/metabolite transporter (DMT)-like permease</fullName>
    </submittedName>
</protein>
<evidence type="ECO:0000259" key="7">
    <source>
        <dbReference type="Pfam" id="PF00892"/>
    </source>
</evidence>
<evidence type="ECO:0000256" key="3">
    <source>
        <dbReference type="ARBA" id="ARBA00022692"/>
    </source>
</evidence>
<dbReference type="EMBL" id="JBEPMC010000003">
    <property type="protein sequence ID" value="MET3578798.1"/>
    <property type="molecule type" value="Genomic_DNA"/>
</dbReference>
<comment type="subcellular location">
    <subcellularLocation>
        <location evidence="1">Cell membrane</location>
        <topology evidence="1">Multi-pass membrane protein</topology>
    </subcellularLocation>
</comment>
<feature type="domain" description="EamA" evidence="7">
    <location>
        <begin position="164"/>
        <end position="301"/>
    </location>
</feature>
<feature type="transmembrane region" description="Helical" evidence="6">
    <location>
        <begin position="286"/>
        <end position="305"/>
    </location>
</feature>
<feature type="transmembrane region" description="Helical" evidence="6">
    <location>
        <begin position="261"/>
        <end position="280"/>
    </location>
</feature>
<feature type="transmembrane region" description="Helical" evidence="6">
    <location>
        <begin position="133"/>
        <end position="154"/>
    </location>
</feature>
<gene>
    <name evidence="8" type="ORF">ABID19_001823</name>
</gene>
<organism evidence="8 9">
    <name type="scientific">Mesorhizobium robiniae</name>
    <dbReference type="NCBI Taxonomy" id="559315"/>
    <lineage>
        <taxon>Bacteria</taxon>
        <taxon>Pseudomonadati</taxon>
        <taxon>Pseudomonadota</taxon>
        <taxon>Alphaproteobacteria</taxon>
        <taxon>Hyphomicrobiales</taxon>
        <taxon>Phyllobacteriaceae</taxon>
        <taxon>Mesorhizobium</taxon>
    </lineage>
</organism>